<accession>A0A6H9YND0</accession>
<name>A0A6H9YND0_9ACTN</name>
<evidence type="ECO:0000313" key="4">
    <source>
        <dbReference type="Proteomes" id="UP000468735"/>
    </source>
</evidence>
<dbReference type="InterPro" id="IPR003615">
    <property type="entry name" value="HNH_nuc"/>
</dbReference>
<reference evidence="3 4" key="1">
    <citation type="submission" date="2019-09" db="EMBL/GenBank/DDBJ databases">
        <title>Actinomadura physcomitrii sp. nov., a novel actinomycete isolated from moss [Physcomitrium sphaericum (Ludw) Fuernr].</title>
        <authorList>
            <person name="Zhuang X."/>
            <person name="Liu C."/>
        </authorList>
    </citation>
    <scope>NUCLEOTIDE SEQUENCE [LARGE SCALE GENOMIC DNA]</scope>
    <source>
        <strain evidence="3 4">HMC1</strain>
    </source>
</reference>
<dbReference type="EMBL" id="WBMT01000026">
    <property type="protein sequence ID" value="KAB2341322.1"/>
    <property type="molecule type" value="Genomic_DNA"/>
</dbReference>
<dbReference type="Pfam" id="PF02720">
    <property type="entry name" value="DUF222"/>
    <property type="match status" value="1"/>
</dbReference>
<dbReference type="InterPro" id="IPR003870">
    <property type="entry name" value="DUF222"/>
</dbReference>
<dbReference type="RefSeq" id="WP_151568674.1">
    <property type="nucleotide sequence ID" value="NZ_WBMT01000026.1"/>
</dbReference>
<sequence length="423" mass="45647">MDSIVDLSSASTAQLVEAAAAIAAQLVQRPAPESGAACMELAEELATAIDQTECVLAGLIAVVDRTGEMKHWGFASTQAWLRCRMGMREGRAKERITLARQLPRLERVSQQMATGALPYGYAATIADAVHRLGDADCATAEDILLKAANEGLSAGKVARLGNKIHDLVTERNGDDGPPEDVRRGYERSWLAVSRSLDGGCYVKGWLNPEDTALLDGTLAPLAKPAGSDDRRDLAERTAAALTTVLSGGHRNTRITVIARLDTLTGDDQPGWLRDGTPIPAAQVRRLALTAGVSPLILGPDHEPLYLGHAVRIASHGQRRVLETMYESCAVQGCEVPGLLCEVDHVDGWALGNSPTDIDKLALCCGWHNRWKHTHPDQMQITKTDGLYRYRALPPEGIARSRRGRLGRSPDPAANPWHDDHLAA</sequence>
<gene>
    <name evidence="3" type="ORF">F8566_42155</name>
</gene>
<dbReference type="Proteomes" id="UP000468735">
    <property type="component" value="Unassembled WGS sequence"/>
</dbReference>
<evidence type="ECO:0000259" key="2">
    <source>
        <dbReference type="SMART" id="SM00507"/>
    </source>
</evidence>
<feature type="region of interest" description="Disordered" evidence="1">
    <location>
        <begin position="398"/>
        <end position="423"/>
    </location>
</feature>
<proteinExistence type="predicted"/>
<evidence type="ECO:0000313" key="3">
    <source>
        <dbReference type="EMBL" id="KAB2341322.1"/>
    </source>
</evidence>
<protein>
    <submittedName>
        <fullName evidence="3">DUF222 domain-containing protein</fullName>
    </submittedName>
</protein>
<keyword evidence="4" id="KW-1185">Reference proteome</keyword>
<dbReference type="CDD" id="cd00085">
    <property type="entry name" value="HNHc"/>
    <property type="match status" value="1"/>
</dbReference>
<comment type="caution">
    <text evidence="3">The sequence shown here is derived from an EMBL/GenBank/DDBJ whole genome shotgun (WGS) entry which is preliminary data.</text>
</comment>
<dbReference type="AlphaFoldDB" id="A0A6H9YND0"/>
<evidence type="ECO:0000256" key="1">
    <source>
        <dbReference type="SAM" id="MobiDB-lite"/>
    </source>
</evidence>
<dbReference type="SMART" id="SM00507">
    <property type="entry name" value="HNHc"/>
    <property type="match status" value="1"/>
</dbReference>
<organism evidence="3 4">
    <name type="scientific">Actinomadura rudentiformis</name>
    <dbReference type="NCBI Taxonomy" id="359158"/>
    <lineage>
        <taxon>Bacteria</taxon>
        <taxon>Bacillati</taxon>
        <taxon>Actinomycetota</taxon>
        <taxon>Actinomycetes</taxon>
        <taxon>Streptosporangiales</taxon>
        <taxon>Thermomonosporaceae</taxon>
        <taxon>Actinomadura</taxon>
    </lineage>
</organism>
<feature type="domain" description="HNH nuclease" evidence="2">
    <location>
        <begin position="316"/>
        <end position="369"/>
    </location>
</feature>
<dbReference type="OrthoDB" id="581465at2"/>